<evidence type="ECO:0000313" key="2">
    <source>
        <dbReference type="EMBL" id="MDR6270593.1"/>
    </source>
</evidence>
<evidence type="ECO:0000256" key="1">
    <source>
        <dbReference type="SAM" id="MobiDB-lite"/>
    </source>
</evidence>
<evidence type="ECO:0000313" key="3">
    <source>
        <dbReference type="Proteomes" id="UP001185069"/>
    </source>
</evidence>
<organism evidence="2 3">
    <name type="scientific">Arthrobacter russicus</name>
    <dbReference type="NCBI Taxonomy" id="172040"/>
    <lineage>
        <taxon>Bacteria</taxon>
        <taxon>Bacillati</taxon>
        <taxon>Actinomycetota</taxon>
        <taxon>Actinomycetes</taxon>
        <taxon>Micrococcales</taxon>
        <taxon>Micrococcaceae</taxon>
        <taxon>Arthrobacter</taxon>
    </lineage>
</organism>
<reference evidence="2 3" key="1">
    <citation type="submission" date="2023-07" db="EMBL/GenBank/DDBJ databases">
        <title>Sequencing the genomes of 1000 actinobacteria strains.</title>
        <authorList>
            <person name="Klenk H.-P."/>
        </authorList>
    </citation>
    <scope>NUCLEOTIDE SEQUENCE [LARGE SCALE GENOMIC DNA]</scope>
    <source>
        <strain evidence="2 3">DSM 14555</strain>
    </source>
</reference>
<proteinExistence type="predicted"/>
<sequence>MTAPRKPQDHQSKAPVEDFESTPGWQFLKPVSEVDGFDQTELIGWLDDLGLISDDAATVHPNLREVANFGRFLRDRFAKDPEGLTEFTKGRDGYQRVITLAMNYGVYVGKLEGSGSN</sequence>
<dbReference type="RefSeq" id="WP_309799761.1">
    <property type="nucleotide sequence ID" value="NZ_BAAAHY010000012.1"/>
</dbReference>
<keyword evidence="3" id="KW-1185">Reference proteome</keyword>
<protein>
    <submittedName>
        <fullName evidence="2">Uncharacterized protein</fullName>
    </submittedName>
</protein>
<gene>
    <name evidence="2" type="ORF">JOE69_002831</name>
</gene>
<dbReference type="EMBL" id="JAVDQF010000001">
    <property type="protein sequence ID" value="MDR6270593.1"/>
    <property type="molecule type" value="Genomic_DNA"/>
</dbReference>
<dbReference type="Proteomes" id="UP001185069">
    <property type="component" value="Unassembled WGS sequence"/>
</dbReference>
<feature type="region of interest" description="Disordered" evidence="1">
    <location>
        <begin position="1"/>
        <end position="21"/>
    </location>
</feature>
<accession>A0ABU1JDS8</accession>
<name>A0ABU1JDS8_9MICC</name>
<feature type="compositionally biased region" description="Basic and acidic residues" evidence="1">
    <location>
        <begin position="1"/>
        <end position="16"/>
    </location>
</feature>
<comment type="caution">
    <text evidence="2">The sequence shown here is derived from an EMBL/GenBank/DDBJ whole genome shotgun (WGS) entry which is preliminary data.</text>
</comment>